<dbReference type="EMBL" id="LFYR01001623">
    <property type="protein sequence ID" value="KMZ60156.1"/>
    <property type="molecule type" value="Genomic_DNA"/>
</dbReference>
<comment type="caution">
    <text evidence="1">The sequence shown here is derived from an EMBL/GenBank/DDBJ whole genome shotgun (WGS) entry which is preliminary data.</text>
</comment>
<name>A0A0K9NTQ3_ZOSMR</name>
<dbReference type="Pfam" id="PF03140">
    <property type="entry name" value="DUF247"/>
    <property type="match status" value="1"/>
</dbReference>
<dbReference type="Proteomes" id="UP000036987">
    <property type="component" value="Unassembled WGS sequence"/>
</dbReference>
<accession>A0A0K9NTQ3</accession>
<dbReference type="PANTHER" id="PTHR31170:SF25">
    <property type="entry name" value="BNAA09G04570D PROTEIN"/>
    <property type="match status" value="1"/>
</dbReference>
<reference evidence="2" key="1">
    <citation type="journal article" date="2016" name="Nature">
        <title>The genome of the seagrass Zostera marina reveals angiosperm adaptation to the sea.</title>
        <authorList>
            <person name="Olsen J.L."/>
            <person name="Rouze P."/>
            <person name="Verhelst B."/>
            <person name="Lin Y.-C."/>
            <person name="Bayer T."/>
            <person name="Collen J."/>
            <person name="Dattolo E."/>
            <person name="De Paoli E."/>
            <person name="Dittami S."/>
            <person name="Maumus F."/>
            <person name="Michel G."/>
            <person name="Kersting A."/>
            <person name="Lauritano C."/>
            <person name="Lohaus R."/>
            <person name="Toepel M."/>
            <person name="Tonon T."/>
            <person name="Vanneste K."/>
            <person name="Amirebrahimi M."/>
            <person name="Brakel J."/>
            <person name="Bostroem C."/>
            <person name="Chovatia M."/>
            <person name="Grimwood J."/>
            <person name="Jenkins J.W."/>
            <person name="Jueterbock A."/>
            <person name="Mraz A."/>
            <person name="Stam W.T."/>
            <person name="Tice H."/>
            <person name="Bornberg-Bauer E."/>
            <person name="Green P.J."/>
            <person name="Pearson G.A."/>
            <person name="Procaccini G."/>
            <person name="Duarte C.M."/>
            <person name="Schmutz J."/>
            <person name="Reusch T.B.H."/>
            <person name="Van de Peer Y."/>
        </authorList>
    </citation>
    <scope>NUCLEOTIDE SEQUENCE [LARGE SCALE GENOMIC DNA]</scope>
    <source>
        <strain evidence="2">cv. Finnish</strain>
    </source>
</reference>
<dbReference type="InterPro" id="IPR004158">
    <property type="entry name" value="DUF247_pln"/>
</dbReference>
<proteinExistence type="predicted"/>
<dbReference type="OMA" id="CHICIMY"/>
<keyword evidence="2" id="KW-1185">Reference proteome</keyword>
<dbReference type="PANTHER" id="PTHR31170">
    <property type="entry name" value="BNAC04G53230D PROTEIN"/>
    <property type="match status" value="1"/>
</dbReference>
<gene>
    <name evidence="1" type="ORF">ZOSMA_5G00170</name>
</gene>
<dbReference type="OrthoDB" id="1589813at2759"/>
<evidence type="ECO:0000313" key="1">
    <source>
        <dbReference type="EMBL" id="KMZ60156.1"/>
    </source>
</evidence>
<dbReference type="AlphaFoldDB" id="A0A0K9NTQ3"/>
<organism evidence="1 2">
    <name type="scientific">Zostera marina</name>
    <name type="common">Eelgrass</name>
    <dbReference type="NCBI Taxonomy" id="29655"/>
    <lineage>
        <taxon>Eukaryota</taxon>
        <taxon>Viridiplantae</taxon>
        <taxon>Streptophyta</taxon>
        <taxon>Embryophyta</taxon>
        <taxon>Tracheophyta</taxon>
        <taxon>Spermatophyta</taxon>
        <taxon>Magnoliopsida</taxon>
        <taxon>Liliopsida</taxon>
        <taxon>Zosteraceae</taxon>
        <taxon>Zostera</taxon>
    </lineage>
</organism>
<evidence type="ECO:0000313" key="2">
    <source>
        <dbReference type="Proteomes" id="UP000036987"/>
    </source>
</evidence>
<protein>
    <submittedName>
        <fullName evidence="1">Uncharacterized protein</fullName>
    </submittedName>
</protein>
<sequence length="383" mass="44085">MSSEIISKLVLEELTIQIVIEFQNRSFKPEDPILCKIPKTIRANHEKEYEPEIIAIGPYHRNGDHLGKINPRLQFMEDMKLKFLIDLCITTANKIEGVTKEDILKNITIAVQEKAIDAYKKYSESISFVTSYNKDFLKMLILDGSFIVQLFIEGGIPMKFTQNAHHSVKRDLLLFENQIPFFILETIYTCCFPTFNAMSFKGCALSYLQFPTFKDSHLENPNIESVNHLLHLCHICIMYKSPEGTNEESEKLMTIPTASLLKEHGIQFRKKEDKRYGINSFLDISFKNGIIEIPHVVIEDNTSSIYRNLLAFEQSSQTDHGNKFTHVNFMNDLIDTVDDVTLLTKTGILGNNLGSVDEVTKLFKEMCNYWLGVDRNHHYLVEV</sequence>